<accession>A0ABR3GVF7</accession>
<comment type="caution">
    <text evidence="3">The sequence shown here is derived from an EMBL/GenBank/DDBJ whole genome shotgun (WGS) entry which is preliminary data.</text>
</comment>
<proteinExistence type="predicted"/>
<feature type="domain" description="BTB" evidence="2">
    <location>
        <begin position="8"/>
        <end position="74"/>
    </location>
</feature>
<organism evidence="3 4">
    <name type="scientific">Discina gigas</name>
    <dbReference type="NCBI Taxonomy" id="1032678"/>
    <lineage>
        <taxon>Eukaryota</taxon>
        <taxon>Fungi</taxon>
        <taxon>Dikarya</taxon>
        <taxon>Ascomycota</taxon>
        <taxon>Pezizomycotina</taxon>
        <taxon>Pezizomycetes</taxon>
        <taxon>Pezizales</taxon>
        <taxon>Discinaceae</taxon>
        <taxon>Discina</taxon>
    </lineage>
</organism>
<gene>
    <name evidence="3" type="ORF">Q9L58_000970</name>
</gene>
<evidence type="ECO:0000313" key="4">
    <source>
        <dbReference type="Proteomes" id="UP001447188"/>
    </source>
</evidence>
<dbReference type="PANTHER" id="PTHR47843">
    <property type="entry name" value="BTB DOMAIN-CONTAINING PROTEIN-RELATED"/>
    <property type="match status" value="1"/>
</dbReference>
<name>A0ABR3GVF7_9PEZI</name>
<feature type="compositionally biased region" description="Low complexity" evidence="1">
    <location>
        <begin position="87"/>
        <end position="98"/>
    </location>
</feature>
<dbReference type="InterPro" id="IPR011333">
    <property type="entry name" value="SKP1/BTB/POZ_sf"/>
</dbReference>
<dbReference type="EMBL" id="JBBBZM010000007">
    <property type="protein sequence ID" value="KAL0639879.1"/>
    <property type="molecule type" value="Genomic_DNA"/>
</dbReference>
<evidence type="ECO:0000313" key="3">
    <source>
        <dbReference type="EMBL" id="KAL0639879.1"/>
    </source>
</evidence>
<dbReference type="SUPFAM" id="SSF54695">
    <property type="entry name" value="POZ domain"/>
    <property type="match status" value="1"/>
</dbReference>
<dbReference type="PROSITE" id="PS50097">
    <property type="entry name" value="BTB"/>
    <property type="match status" value="1"/>
</dbReference>
<dbReference type="InterPro" id="IPR000210">
    <property type="entry name" value="BTB/POZ_dom"/>
</dbReference>
<dbReference type="Pfam" id="PF00651">
    <property type="entry name" value="BTB"/>
    <property type="match status" value="1"/>
</dbReference>
<evidence type="ECO:0000256" key="1">
    <source>
        <dbReference type="SAM" id="MobiDB-lite"/>
    </source>
</evidence>
<sequence>MSSGVWELTAEAGRRFVVHEDILASQSQRLKDIIDAFTAAEPKPLREIPLDNWDADTVGRFVEYIYTDDYQSPDPVLPSTPMMTPEGSNQSVGSSGQSPVDATSVPSAGEVEDKCILTPPVRPLTPLSECFPDGPDPLRKSSAAETFAAKYFDPSEYDFEEVFLAHAKIFALAWEFDVEALQKLAVQRLLRTFINIDSFQPDWPVASNFVELARYAYCGNNPADNDLRKIVSQFAALNFTALQTDEMKILIEQSGGFARDLTAKVCRRLIIAEKDRDHEQKEREGLKLRLRSTKTELKEEREKSVGLGEMIEKVVERKVLPARPSNPLADRRPFKNTVSIIGGTLFPLASTLPDTRAAANIPPPPPKSIFSTAKTATTSIFSHPSITSPSPSLLVKMPSGSSAVYTASSQPGSKSIFESGGLFTGSGGTKSLFDTEKTPTKAKSSGSYGLFFTPPMSRSTSALAPVTQTPEMGSSLDPVKQPTPSPSYFGRPSISTSAFGGFGPVETSANLFGPRPTPTFGPTEISGGVFGNAPQPRSTSSFPTFGSIRPTEMSGSVFDNVPQPRSTSPFSSTIPAPGGLFGGGAKTIPVTSTGGFFGNSTVLPNEYV</sequence>
<feature type="region of interest" description="Disordered" evidence="1">
    <location>
        <begin position="72"/>
        <end position="105"/>
    </location>
</feature>
<reference evidence="3 4" key="1">
    <citation type="submission" date="2024-02" db="EMBL/GenBank/DDBJ databases">
        <title>Discinaceae phylogenomics.</title>
        <authorList>
            <person name="Dirks A.C."/>
            <person name="James T.Y."/>
        </authorList>
    </citation>
    <scope>NUCLEOTIDE SEQUENCE [LARGE SCALE GENOMIC DNA]</scope>
    <source>
        <strain evidence="3 4">ACD0624</strain>
    </source>
</reference>
<keyword evidence="4" id="KW-1185">Reference proteome</keyword>
<evidence type="ECO:0000259" key="2">
    <source>
        <dbReference type="PROSITE" id="PS50097"/>
    </source>
</evidence>
<dbReference type="Proteomes" id="UP001447188">
    <property type="component" value="Unassembled WGS sequence"/>
</dbReference>
<dbReference type="CDD" id="cd18186">
    <property type="entry name" value="BTB_POZ_ZBTB_KLHL-like"/>
    <property type="match status" value="1"/>
</dbReference>
<dbReference type="Gene3D" id="3.30.710.10">
    <property type="entry name" value="Potassium Channel Kv1.1, Chain A"/>
    <property type="match status" value="1"/>
</dbReference>
<protein>
    <recommendedName>
        <fullName evidence="2">BTB domain-containing protein</fullName>
    </recommendedName>
</protein>